<dbReference type="SUPFAM" id="SSF143011">
    <property type="entry name" value="RelE-like"/>
    <property type="match status" value="1"/>
</dbReference>
<feature type="binding site" evidence="9">
    <location>
        <begin position="274"/>
        <end position="281"/>
    </location>
    <ligand>
        <name>ATP</name>
        <dbReference type="ChEBI" id="CHEBI:30616"/>
    </ligand>
</feature>
<dbReference type="Proteomes" id="UP001442468">
    <property type="component" value="Unassembled WGS sequence"/>
</dbReference>
<keyword evidence="3 9" id="KW-0347">Helicase</keyword>
<dbReference type="SUPFAM" id="SSF52540">
    <property type="entry name" value="P-loop containing nucleoside triphosphate hydrolases"/>
    <property type="match status" value="1"/>
</dbReference>
<keyword evidence="2 9" id="KW-0378">Hydrolase</keyword>
<comment type="catalytic activity">
    <reaction evidence="8">
        <text>ATP + H2O = ADP + phosphate + H(+)</text>
        <dbReference type="Rhea" id="RHEA:13065"/>
        <dbReference type="ChEBI" id="CHEBI:15377"/>
        <dbReference type="ChEBI" id="CHEBI:15378"/>
        <dbReference type="ChEBI" id="CHEBI:30616"/>
        <dbReference type="ChEBI" id="CHEBI:43474"/>
        <dbReference type="ChEBI" id="CHEBI:456216"/>
        <dbReference type="EC" id="5.6.2.4"/>
    </reaction>
</comment>
<evidence type="ECO:0000256" key="2">
    <source>
        <dbReference type="ARBA" id="ARBA00022801"/>
    </source>
</evidence>
<evidence type="ECO:0000256" key="7">
    <source>
        <dbReference type="ARBA" id="ARBA00034808"/>
    </source>
</evidence>
<dbReference type="Pfam" id="PF00580">
    <property type="entry name" value="UvrD-helicase"/>
    <property type="match status" value="1"/>
</dbReference>
<evidence type="ECO:0000256" key="8">
    <source>
        <dbReference type="ARBA" id="ARBA00048988"/>
    </source>
</evidence>
<dbReference type="PANTHER" id="PTHR11070">
    <property type="entry name" value="UVRD / RECB / PCRA DNA HELICASE FAMILY MEMBER"/>
    <property type="match status" value="1"/>
</dbReference>
<keyword evidence="13" id="KW-1185">Reference proteome</keyword>
<feature type="region of interest" description="Disordered" evidence="10">
    <location>
        <begin position="110"/>
        <end position="139"/>
    </location>
</feature>
<evidence type="ECO:0000256" key="1">
    <source>
        <dbReference type="ARBA" id="ARBA00022741"/>
    </source>
</evidence>
<dbReference type="InterPro" id="IPR035093">
    <property type="entry name" value="RelE/ParE_toxin_dom_sf"/>
</dbReference>
<dbReference type="PROSITE" id="PS51198">
    <property type="entry name" value="UVRD_HELICASE_ATP_BIND"/>
    <property type="match status" value="1"/>
</dbReference>
<dbReference type="EMBL" id="JBEGCJ010000001">
    <property type="protein sequence ID" value="MEQ6916038.1"/>
    <property type="molecule type" value="Genomic_DNA"/>
</dbReference>
<evidence type="ECO:0000256" key="3">
    <source>
        <dbReference type="ARBA" id="ARBA00022806"/>
    </source>
</evidence>
<evidence type="ECO:0000256" key="5">
    <source>
        <dbReference type="ARBA" id="ARBA00023235"/>
    </source>
</evidence>
<dbReference type="Pfam" id="PF13361">
    <property type="entry name" value="UvrD_C"/>
    <property type="match status" value="1"/>
</dbReference>
<reference evidence="12 13" key="1">
    <citation type="submission" date="2024-05" db="EMBL/GenBank/DDBJ databases">
        <title>Halomonas sp. SSM6 16S ribosomal RNA gene Genome sequencing and assembly.</title>
        <authorList>
            <person name="Yook S."/>
        </authorList>
    </citation>
    <scope>NUCLEOTIDE SEQUENCE [LARGE SCALE GENOMIC DNA]</scope>
    <source>
        <strain evidence="12 13">SSM6</strain>
    </source>
</reference>
<sequence>MSEITVALSQEFLEAYARIPRRKQGKVMAMVTKFRENPRSPGLNYETLATPDPNLRSIRVDDEYRAIVLKPKHGNVYVLMWVDKHDDAYTWASRHQIDIHPQTGSLQILASSTEQSPEPTTQKTSEATPSSEEVAATKSQPLFSIRDRELLRLGVPESMVAWINALTNEAELRALASNLPEEALEALTFLSQGEPLDVVLETYGVPDQPQAIDREDFAAALKRPDSQRRFRVVEEERELERMLQAPLAHWRVFLHPSQRRLVERDWNGAVRVLGGAGTGKTVVAMHRARWLARRLIEQLDSRDDRRVLMTTFTRNLATDIEQHLHQLCDTDELARIEVINIDRLVSRLVRQPGAPRLIYDSQKAYRDIWDLALQMCPMDPDLPASFYWEEWKQVVLPQHVLTRQDYFRASRTGRGVALNRRQRAALWPVFEEMRSQLSHARLRPFEDGVFEAIAMDERGELKSRFAHIIVDEAQDFGTETLSLLRHLVPEGENDLFIVGDGHQRIYGRRAALSRCGINIRGRGKKLRINYRTTEQTRRFAVALLEGQEIDDLDEGSDGQDDYLSLLQGQAPEVTHYADFDAEMDALALRLKSLITDHEGKAPHDGREHQESRSADCCVTARTQRLLDQVANALAARGVTTRPLSRNEADDPEQPGIRLATLHRVKGLEFRVMYIVCVNDGVVPAKSASRTEDPVERKNRDINERALLHVAATRAIERLFITSSGKPSGFLIQ</sequence>
<evidence type="ECO:0000259" key="11">
    <source>
        <dbReference type="PROSITE" id="PS51198"/>
    </source>
</evidence>
<keyword evidence="1 9" id="KW-0547">Nucleotide-binding</keyword>
<protein>
    <recommendedName>
        <fullName evidence="7">DNA 3'-5' helicase</fullName>
        <ecNumber evidence="7">5.6.2.4</ecNumber>
    </recommendedName>
</protein>
<gene>
    <name evidence="12" type="ORF">ABE960_00660</name>
</gene>
<dbReference type="InterPro" id="IPR000212">
    <property type="entry name" value="DNA_helicase_UvrD/REP"/>
</dbReference>
<evidence type="ECO:0000256" key="9">
    <source>
        <dbReference type="PROSITE-ProRule" id="PRU00560"/>
    </source>
</evidence>
<dbReference type="EC" id="5.6.2.4" evidence="7"/>
<dbReference type="Gene3D" id="3.40.50.300">
    <property type="entry name" value="P-loop containing nucleotide triphosphate hydrolases"/>
    <property type="match status" value="2"/>
</dbReference>
<keyword evidence="5" id="KW-0413">Isomerase</keyword>
<evidence type="ECO:0000313" key="13">
    <source>
        <dbReference type="Proteomes" id="UP001442468"/>
    </source>
</evidence>
<evidence type="ECO:0000256" key="4">
    <source>
        <dbReference type="ARBA" id="ARBA00022840"/>
    </source>
</evidence>
<dbReference type="InterPro" id="IPR014016">
    <property type="entry name" value="UvrD-like_ATP-bd"/>
</dbReference>
<dbReference type="PANTHER" id="PTHR11070:SF45">
    <property type="entry name" value="DNA 3'-5' HELICASE"/>
    <property type="match status" value="1"/>
</dbReference>
<keyword evidence="4 9" id="KW-0067">ATP-binding</keyword>
<organism evidence="12 13">
    <name type="scientific">Halomonas aquatica</name>
    <dbReference type="NCBI Taxonomy" id="3151123"/>
    <lineage>
        <taxon>Bacteria</taxon>
        <taxon>Pseudomonadati</taxon>
        <taxon>Pseudomonadota</taxon>
        <taxon>Gammaproteobacteria</taxon>
        <taxon>Oceanospirillales</taxon>
        <taxon>Halomonadaceae</taxon>
        <taxon>Halomonas</taxon>
    </lineage>
</organism>
<proteinExistence type="predicted"/>
<comment type="catalytic activity">
    <reaction evidence="6">
        <text>Couples ATP hydrolysis with the unwinding of duplex DNA by translocating in the 3'-5' direction.</text>
        <dbReference type="EC" id="5.6.2.4"/>
    </reaction>
</comment>
<name>A0ABV1NAF4_9GAMM</name>
<evidence type="ECO:0000313" key="12">
    <source>
        <dbReference type="EMBL" id="MEQ6916038.1"/>
    </source>
</evidence>
<evidence type="ECO:0000256" key="10">
    <source>
        <dbReference type="SAM" id="MobiDB-lite"/>
    </source>
</evidence>
<accession>A0ABV1NAF4</accession>
<evidence type="ECO:0000256" key="6">
    <source>
        <dbReference type="ARBA" id="ARBA00034617"/>
    </source>
</evidence>
<dbReference type="RefSeq" id="WP_349760290.1">
    <property type="nucleotide sequence ID" value="NZ_JBEGCJ010000001.1"/>
</dbReference>
<dbReference type="InterPro" id="IPR014017">
    <property type="entry name" value="DNA_helicase_UvrD-like_C"/>
</dbReference>
<feature type="domain" description="UvrD-like helicase ATP-binding" evidence="11">
    <location>
        <begin position="253"/>
        <end position="540"/>
    </location>
</feature>
<comment type="caution">
    <text evidence="12">The sequence shown here is derived from an EMBL/GenBank/DDBJ whole genome shotgun (WGS) entry which is preliminary data.</text>
</comment>
<dbReference type="InterPro" id="IPR027417">
    <property type="entry name" value="P-loop_NTPase"/>
</dbReference>